<name>A0ABW8FU21_9GAMM</name>
<evidence type="ECO:0000259" key="1">
    <source>
        <dbReference type="Pfam" id="PF13020"/>
    </source>
</evidence>
<keyword evidence="3" id="KW-1185">Reference proteome</keyword>
<gene>
    <name evidence="2" type="ORF">ACIPSN_02070</name>
</gene>
<evidence type="ECO:0000313" key="2">
    <source>
        <dbReference type="EMBL" id="MFJ5320177.1"/>
    </source>
</evidence>
<feature type="domain" description="Protein NO VEIN C-terminal" evidence="1">
    <location>
        <begin position="177"/>
        <end position="255"/>
    </location>
</feature>
<evidence type="ECO:0000313" key="3">
    <source>
        <dbReference type="Proteomes" id="UP001617714"/>
    </source>
</evidence>
<dbReference type="RefSeq" id="WP_400291853.1">
    <property type="nucleotide sequence ID" value="NZ_JBIXKD010000002.1"/>
</dbReference>
<proteinExistence type="predicted"/>
<dbReference type="EMBL" id="JBIXKD010000002">
    <property type="protein sequence ID" value="MFJ5320177.1"/>
    <property type="molecule type" value="Genomic_DNA"/>
</dbReference>
<dbReference type="Pfam" id="PF13020">
    <property type="entry name" value="NOV_C"/>
    <property type="match status" value="1"/>
</dbReference>
<accession>A0ABW8FU21</accession>
<organism evidence="2 3">
    <name type="scientific">Pectobacterium parvum</name>
    <dbReference type="NCBI Taxonomy" id="2778550"/>
    <lineage>
        <taxon>Bacteria</taxon>
        <taxon>Pseudomonadati</taxon>
        <taxon>Pseudomonadota</taxon>
        <taxon>Gammaproteobacteria</taxon>
        <taxon>Enterobacterales</taxon>
        <taxon>Pectobacteriaceae</taxon>
        <taxon>Pectobacterium</taxon>
    </lineage>
</organism>
<dbReference type="Proteomes" id="UP001617714">
    <property type="component" value="Unassembled WGS sequence"/>
</dbReference>
<sequence>MYYGYVRNKGDFNLKKLTSDRDVIKKGHVDGVDIVWVAKGEKGRVIVGWYKNARVYKQRQIIKENLKLPVVGEILKKEQTPSSSDEHDEQGYYRFVAKQEDCVLLPVEKRHFEYPSGKGFMGQTPFWYGNSEESKDYIKKVIKYINSNHPSVNNLKEILKNSGSFRNSNVEQRLKTEKAAIEFVWGYYSNLGYSLKSVEKDNLGWDLEAVKNDELIRIEVKGLHGLGKQVQLSPNEYNHFLKKEANYRLCIVNDALSDECPDLSICYYDKDEEKWLVESKSDMRVSWKELKSAIVNLS</sequence>
<protein>
    <submittedName>
        <fullName evidence="2">Protein NO VEIN domain-containing protein</fullName>
    </submittedName>
</protein>
<reference evidence="2 3" key="1">
    <citation type="submission" date="2024-10" db="EMBL/GenBank/DDBJ databases">
        <authorList>
            <person name="Lu C.-H."/>
        </authorList>
    </citation>
    <scope>NUCLEOTIDE SEQUENCE [LARGE SCALE GENOMIC DNA]</scope>
    <source>
        <strain evidence="2 3">22QBSP01-2</strain>
    </source>
</reference>
<comment type="caution">
    <text evidence="2">The sequence shown here is derived from an EMBL/GenBank/DDBJ whole genome shotgun (WGS) entry which is preliminary data.</text>
</comment>
<dbReference type="InterPro" id="IPR024975">
    <property type="entry name" value="NOV_C"/>
</dbReference>